<evidence type="ECO:0000313" key="2">
    <source>
        <dbReference type="Proteomes" id="UP001056120"/>
    </source>
</evidence>
<comment type="caution">
    <text evidence="1">The sequence shown here is derived from an EMBL/GenBank/DDBJ whole genome shotgun (WGS) entry which is preliminary data.</text>
</comment>
<dbReference type="Proteomes" id="UP001056120">
    <property type="component" value="Linkage Group LG23"/>
</dbReference>
<keyword evidence="2" id="KW-1185">Reference proteome</keyword>
<accession>A0ACB9B681</accession>
<protein>
    <submittedName>
        <fullName evidence="1">Uncharacterized protein</fullName>
    </submittedName>
</protein>
<sequence length="120" mass="13670">MLKELTAEALLSCYGVPRFVMENGAKGREVIVSGKLGAQRAKSMKFKDGYMVSSGQPVKEYIYSTVRHVLLRQIKIMLDWDATGKLGPKTPFPDLLQCDSFYNLYWIVIMNPLYYCALSY</sequence>
<dbReference type="EMBL" id="CM042040">
    <property type="protein sequence ID" value="KAI3717583.1"/>
    <property type="molecule type" value="Genomic_DNA"/>
</dbReference>
<proteinExistence type="predicted"/>
<evidence type="ECO:0000313" key="1">
    <source>
        <dbReference type="EMBL" id="KAI3717583.1"/>
    </source>
</evidence>
<organism evidence="1 2">
    <name type="scientific">Smallanthus sonchifolius</name>
    <dbReference type="NCBI Taxonomy" id="185202"/>
    <lineage>
        <taxon>Eukaryota</taxon>
        <taxon>Viridiplantae</taxon>
        <taxon>Streptophyta</taxon>
        <taxon>Embryophyta</taxon>
        <taxon>Tracheophyta</taxon>
        <taxon>Spermatophyta</taxon>
        <taxon>Magnoliopsida</taxon>
        <taxon>eudicotyledons</taxon>
        <taxon>Gunneridae</taxon>
        <taxon>Pentapetalae</taxon>
        <taxon>asterids</taxon>
        <taxon>campanulids</taxon>
        <taxon>Asterales</taxon>
        <taxon>Asteraceae</taxon>
        <taxon>Asteroideae</taxon>
        <taxon>Heliantheae alliance</taxon>
        <taxon>Millerieae</taxon>
        <taxon>Smallanthus</taxon>
    </lineage>
</organism>
<reference evidence="2" key="1">
    <citation type="journal article" date="2022" name="Mol. Ecol. Resour.">
        <title>The genomes of chicory, endive, great burdock and yacon provide insights into Asteraceae palaeo-polyploidization history and plant inulin production.</title>
        <authorList>
            <person name="Fan W."/>
            <person name="Wang S."/>
            <person name="Wang H."/>
            <person name="Wang A."/>
            <person name="Jiang F."/>
            <person name="Liu H."/>
            <person name="Zhao H."/>
            <person name="Xu D."/>
            <person name="Zhang Y."/>
        </authorList>
    </citation>
    <scope>NUCLEOTIDE SEQUENCE [LARGE SCALE GENOMIC DNA]</scope>
    <source>
        <strain evidence="2">cv. Yunnan</strain>
    </source>
</reference>
<reference evidence="1 2" key="2">
    <citation type="journal article" date="2022" name="Mol. Ecol. Resour.">
        <title>The genomes of chicory, endive, great burdock and yacon provide insights into Asteraceae paleo-polyploidization history and plant inulin production.</title>
        <authorList>
            <person name="Fan W."/>
            <person name="Wang S."/>
            <person name="Wang H."/>
            <person name="Wang A."/>
            <person name="Jiang F."/>
            <person name="Liu H."/>
            <person name="Zhao H."/>
            <person name="Xu D."/>
            <person name="Zhang Y."/>
        </authorList>
    </citation>
    <scope>NUCLEOTIDE SEQUENCE [LARGE SCALE GENOMIC DNA]</scope>
    <source>
        <strain evidence="2">cv. Yunnan</strain>
        <tissue evidence="1">Leaves</tissue>
    </source>
</reference>
<name>A0ACB9B681_9ASTR</name>
<gene>
    <name evidence="1" type="ORF">L1987_69296</name>
</gene>